<dbReference type="PROSITE" id="PS00107">
    <property type="entry name" value="PROTEIN_KINASE_ATP"/>
    <property type="match status" value="1"/>
</dbReference>
<dbReference type="InterPro" id="IPR045269">
    <property type="entry name" value="Atg1-like"/>
</dbReference>
<dbReference type="InterPro" id="IPR011009">
    <property type="entry name" value="Kinase-like_dom_sf"/>
</dbReference>
<evidence type="ECO:0000256" key="2">
    <source>
        <dbReference type="ARBA" id="ARBA00022741"/>
    </source>
</evidence>
<dbReference type="Gene3D" id="3.30.200.20">
    <property type="entry name" value="Phosphorylase Kinase, domain 1"/>
    <property type="match status" value="1"/>
</dbReference>
<dbReference type="SUPFAM" id="SSF56112">
    <property type="entry name" value="Protein kinase-like (PK-like)"/>
    <property type="match status" value="1"/>
</dbReference>
<proteinExistence type="predicted"/>
<dbReference type="EMBL" id="AP019860">
    <property type="protein sequence ID" value="BBM86497.1"/>
    <property type="molecule type" value="Genomic_DNA"/>
</dbReference>
<evidence type="ECO:0000256" key="3">
    <source>
        <dbReference type="ARBA" id="ARBA00022777"/>
    </source>
</evidence>
<dbReference type="KEGG" id="uam:UABAM_04883"/>
<evidence type="ECO:0000256" key="4">
    <source>
        <dbReference type="ARBA" id="ARBA00022840"/>
    </source>
</evidence>
<keyword evidence="1" id="KW-0808">Transferase</keyword>
<dbReference type="CDD" id="cd14014">
    <property type="entry name" value="STKc_PknB_like"/>
    <property type="match status" value="1"/>
</dbReference>
<dbReference type="RefSeq" id="WP_151970551.1">
    <property type="nucleotide sequence ID" value="NZ_AP019860.1"/>
</dbReference>
<keyword evidence="2 5" id="KW-0547">Nucleotide-binding</keyword>
<dbReference type="Pfam" id="PF00069">
    <property type="entry name" value="Pkinase"/>
    <property type="match status" value="1"/>
</dbReference>
<evidence type="ECO:0000256" key="1">
    <source>
        <dbReference type="ARBA" id="ARBA00022679"/>
    </source>
</evidence>
<feature type="binding site" evidence="5">
    <location>
        <position position="79"/>
    </location>
    <ligand>
        <name>ATP</name>
        <dbReference type="ChEBI" id="CHEBI:30616"/>
    </ligand>
</feature>
<dbReference type="InterPro" id="IPR008271">
    <property type="entry name" value="Ser/Thr_kinase_AS"/>
</dbReference>
<evidence type="ECO:0000256" key="6">
    <source>
        <dbReference type="SAM" id="MobiDB-lite"/>
    </source>
</evidence>
<feature type="domain" description="Protein kinase" evidence="7">
    <location>
        <begin position="50"/>
        <end position="311"/>
    </location>
</feature>
<dbReference type="GO" id="GO:0005776">
    <property type="term" value="C:autophagosome"/>
    <property type="evidence" value="ECO:0007669"/>
    <property type="project" value="TreeGrafter"/>
</dbReference>
<organism evidence="8 9">
    <name type="scientific">Uabimicrobium amorphum</name>
    <dbReference type="NCBI Taxonomy" id="2596890"/>
    <lineage>
        <taxon>Bacteria</taxon>
        <taxon>Pseudomonadati</taxon>
        <taxon>Planctomycetota</taxon>
        <taxon>Candidatus Uabimicrobiia</taxon>
        <taxon>Candidatus Uabimicrobiales</taxon>
        <taxon>Candidatus Uabimicrobiaceae</taxon>
        <taxon>Candidatus Uabimicrobium</taxon>
    </lineage>
</organism>
<dbReference type="PROSITE" id="PS00108">
    <property type="entry name" value="PROTEIN_KINASE_ST"/>
    <property type="match status" value="1"/>
</dbReference>
<gene>
    <name evidence="8" type="ORF">UABAM_04883</name>
</gene>
<dbReference type="PROSITE" id="PS50011">
    <property type="entry name" value="PROTEIN_KINASE_DOM"/>
    <property type="match status" value="1"/>
</dbReference>
<evidence type="ECO:0000313" key="9">
    <source>
        <dbReference type="Proteomes" id="UP000326354"/>
    </source>
</evidence>
<keyword evidence="3 8" id="KW-0418">Kinase</keyword>
<dbReference type="GO" id="GO:0004674">
    <property type="term" value="F:protein serine/threonine kinase activity"/>
    <property type="evidence" value="ECO:0007669"/>
    <property type="project" value="InterPro"/>
</dbReference>
<feature type="region of interest" description="Disordered" evidence="6">
    <location>
        <begin position="1"/>
        <end position="30"/>
    </location>
</feature>
<evidence type="ECO:0000256" key="5">
    <source>
        <dbReference type="PROSITE-ProRule" id="PRU10141"/>
    </source>
</evidence>
<dbReference type="AlphaFoldDB" id="A0A5S9F551"/>
<dbReference type="GO" id="GO:0000407">
    <property type="term" value="C:phagophore assembly site"/>
    <property type="evidence" value="ECO:0007669"/>
    <property type="project" value="TreeGrafter"/>
</dbReference>
<sequence>MENNGKKKSDDSFPSLYLQPEKMSNHGEPDSKTSDIYFNIYPGDVLQDRYEVIEKLGEGGMGKVYKVNDLENDKLVALKITSFPSVNENNKIGMRFSREIEAMHQLVHPNITQVYTAGEYKQRLFYTMEWIDGCTLKEAMANCSQTVLLRIFMDVIRTIEYLHNQHIIHRDLKPENIMVTKTYQPKIMDFGLAKFTEKISRLTEKGAVFGTIDYMSPEQARGDISNIDHRSDIYSLGVILYQILTGKTPFQDDEMFVRIKNFFTASLIPPKEIIPEISEELSNTVCKAMAREQKDRYQCITHWMKDLQSIVEQNETQ</sequence>
<dbReference type="GO" id="GO:0005829">
    <property type="term" value="C:cytosol"/>
    <property type="evidence" value="ECO:0007669"/>
    <property type="project" value="TreeGrafter"/>
</dbReference>
<protein>
    <submittedName>
        <fullName evidence="8">Putative serine/threonine-protein kinase PknB</fullName>
    </submittedName>
</protein>
<dbReference type="GO" id="GO:0005524">
    <property type="term" value="F:ATP binding"/>
    <property type="evidence" value="ECO:0007669"/>
    <property type="project" value="UniProtKB-UniRule"/>
</dbReference>
<dbReference type="InterPro" id="IPR000719">
    <property type="entry name" value="Prot_kinase_dom"/>
</dbReference>
<dbReference type="OrthoDB" id="6111975at2"/>
<dbReference type="InterPro" id="IPR017441">
    <property type="entry name" value="Protein_kinase_ATP_BS"/>
</dbReference>
<evidence type="ECO:0000259" key="7">
    <source>
        <dbReference type="PROSITE" id="PS50011"/>
    </source>
</evidence>
<dbReference type="PANTHER" id="PTHR24348">
    <property type="entry name" value="SERINE/THREONINE-PROTEIN KINASE UNC-51-RELATED"/>
    <property type="match status" value="1"/>
</dbReference>
<accession>A0A5S9F551</accession>
<dbReference type="PANTHER" id="PTHR24348:SF22">
    <property type="entry name" value="NON-SPECIFIC SERINE_THREONINE PROTEIN KINASE"/>
    <property type="match status" value="1"/>
</dbReference>
<name>A0A5S9F551_UABAM</name>
<reference evidence="8 9" key="1">
    <citation type="submission" date="2019-08" db="EMBL/GenBank/DDBJ databases">
        <title>Complete genome sequence of Candidatus Uab amorphum.</title>
        <authorList>
            <person name="Shiratori T."/>
            <person name="Suzuki S."/>
            <person name="Kakizawa Y."/>
            <person name="Ishida K."/>
        </authorList>
    </citation>
    <scope>NUCLEOTIDE SEQUENCE [LARGE SCALE GENOMIC DNA]</scope>
    <source>
        <strain evidence="8 9">SRT547</strain>
    </source>
</reference>
<keyword evidence="4 5" id="KW-0067">ATP-binding</keyword>
<feature type="compositionally biased region" description="Basic and acidic residues" evidence="6">
    <location>
        <begin position="1"/>
        <end position="11"/>
    </location>
</feature>
<dbReference type="Proteomes" id="UP000326354">
    <property type="component" value="Chromosome"/>
</dbReference>
<dbReference type="Gene3D" id="1.10.510.10">
    <property type="entry name" value="Transferase(Phosphotransferase) domain 1"/>
    <property type="match status" value="1"/>
</dbReference>
<evidence type="ECO:0000313" key="8">
    <source>
        <dbReference type="EMBL" id="BBM86497.1"/>
    </source>
</evidence>
<dbReference type="SMART" id="SM00220">
    <property type="entry name" value="S_TKc"/>
    <property type="match status" value="1"/>
</dbReference>
<dbReference type="GO" id="GO:0016020">
    <property type="term" value="C:membrane"/>
    <property type="evidence" value="ECO:0007669"/>
    <property type="project" value="TreeGrafter"/>
</dbReference>
<keyword evidence="9" id="KW-1185">Reference proteome</keyword>